<dbReference type="RefSeq" id="WP_377183879.1">
    <property type="nucleotide sequence ID" value="NZ_JBHUHF010000001.1"/>
</dbReference>
<proteinExistence type="predicted"/>
<sequence>MAQSKRARAPKKYTDSRRTQVTPEWLDWYESRRAKASDDGWFEAASAGIEPSMYFPEQEGKEIPEDGAWVIVVEEPFTELRSRFRIPPLSMWRARAHELNSGAFTTNGVKVYPKQAIIATPAGDLHLWPHEYVVAERPMELASDPDATLNALGGQPVLDEDELFYLMSRGIARHEAVMLLFDKVTSLDFVFVTFPEEITDLLAGAGQSLRRHLAVHSRRHTP</sequence>
<dbReference type="SUPFAM" id="SSF101960">
    <property type="entry name" value="Stabilizer of iron transporter SufD"/>
    <property type="match status" value="1"/>
</dbReference>
<evidence type="ECO:0000313" key="1">
    <source>
        <dbReference type="EMBL" id="MFD2024129.1"/>
    </source>
</evidence>
<reference evidence="2" key="1">
    <citation type="journal article" date="2019" name="Int. J. Syst. Evol. Microbiol.">
        <title>The Global Catalogue of Microorganisms (GCM) 10K type strain sequencing project: providing services to taxonomists for standard genome sequencing and annotation.</title>
        <authorList>
            <consortium name="The Broad Institute Genomics Platform"/>
            <consortium name="The Broad Institute Genome Sequencing Center for Infectious Disease"/>
            <person name="Wu L."/>
            <person name="Ma J."/>
        </authorList>
    </citation>
    <scope>NUCLEOTIDE SEQUENCE [LARGE SCALE GENOMIC DNA]</scope>
    <source>
        <strain evidence="2">CCM 7043</strain>
    </source>
</reference>
<comment type="caution">
    <text evidence="1">The sequence shown here is derived from an EMBL/GenBank/DDBJ whole genome shotgun (WGS) entry which is preliminary data.</text>
</comment>
<name>A0ABW4V2V1_9MICO</name>
<dbReference type="Proteomes" id="UP001597338">
    <property type="component" value="Unassembled WGS sequence"/>
</dbReference>
<organism evidence="1 2">
    <name type="scientific">Promicromonospora aerolata</name>
    <dbReference type="NCBI Taxonomy" id="195749"/>
    <lineage>
        <taxon>Bacteria</taxon>
        <taxon>Bacillati</taxon>
        <taxon>Actinomycetota</taxon>
        <taxon>Actinomycetes</taxon>
        <taxon>Micrococcales</taxon>
        <taxon>Promicromonosporaceae</taxon>
        <taxon>Promicromonospora</taxon>
    </lineage>
</organism>
<accession>A0ABW4V2V1</accession>
<dbReference type="InterPro" id="IPR037284">
    <property type="entry name" value="SUF_FeS_clus_asmbl_SufBD_sf"/>
</dbReference>
<dbReference type="EMBL" id="JBHUHF010000001">
    <property type="protein sequence ID" value="MFD2024129.1"/>
    <property type="molecule type" value="Genomic_DNA"/>
</dbReference>
<gene>
    <name evidence="1" type="ORF">ACFSL2_01240</name>
</gene>
<evidence type="ECO:0000313" key="2">
    <source>
        <dbReference type="Proteomes" id="UP001597338"/>
    </source>
</evidence>
<keyword evidence="2" id="KW-1185">Reference proteome</keyword>
<protein>
    <submittedName>
        <fullName evidence="1">Uncharacterized protein</fullName>
    </submittedName>
</protein>